<evidence type="ECO:0000256" key="1">
    <source>
        <dbReference type="ARBA" id="ARBA00022729"/>
    </source>
</evidence>
<dbReference type="EMBL" id="FTNZ01000004">
    <property type="protein sequence ID" value="SIS35290.1"/>
    <property type="molecule type" value="Genomic_DNA"/>
</dbReference>
<feature type="signal peptide" evidence="2">
    <location>
        <begin position="1"/>
        <end position="21"/>
    </location>
</feature>
<dbReference type="NCBIfam" id="TIGR04183">
    <property type="entry name" value="Por_Secre_tail"/>
    <property type="match status" value="1"/>
</dbReference>
<dbReference type="Proteomes" id="UP000186106">
    <property type="component" value="Unassembled WGS sequence"/>
</dbReference>
<dbReference type="EMBL" id="CP033926">
    <property type="protein sequence ID" value="AZB02094.1"/>
    <property type="molecule type" value="Genomic_DNA"/>
</dbReference>
<evidence type="ECO:0000313" key="4">
    <source>
        <dbReference type="EMBL" id="AZB02094.1"/>
    </source>
</evidence>
<evidence type="ECO:0000256" key="2">
    <source>
        <dbReference type="SAM" id="SignalP"/>
    </source>
</evidence>
<evidence type="ECO:0000313" key="7">
    <source>
        <dbReference type="Proteomes" id="UP000279541"/>
    </source>
</evidence>
<feature type="domain" description="Secretion system C-terminal sorting" evidence="3">
    <location>
        <begin position="357"/>
        <end position="437"/>
    </location>
</feature>
<dbReference type="InterPro" id="IPR026444">
    <property type="entry name" value="Secre_tail"/>
</dbReference>
<evidence type="ECO:0000313" key="6">
    <source>
        <dbReference type="Proteomes" id="UP000186106"/>
    </source>
</evidence>
<dbReference type="OrthoDB" id="629570at2"/>
<reference evidence="4 7" key="2">
    <citation type="submission" date="2018-11" db="EMBL/GenBank/DDBJ databases">
        <title>Proposal to divide the Flavobacteriaceae and reorganize its genera based on Amino Acid Identity values calculated from whole genome sequences.</title>
        <authorList>
            <person name="Nicholson A.C."/>
            <person name="Gulvik C.A."/>
            <person name="Whitney A.M."/>
            <person name="Humrighouse B.W."/>
            <person name="Bell M."/>
            <person name="Holmes B."/>
            <person name="Steigerwalt A.G."/>
            <person name="Villarma A."/>
            <person name="Sheth M."/>
            <person name="Batra D."/>
            <person name="Pryor J."/>
            <person name="Bernardet J.-F."/>
            <person name="Hugo C."/>
            <person name="Kampfer P."/>
            <person name="Newman J."/>
            <person name="McQuiston J.R."/>
        </authorList>
    </citation>
    <scope>NUCLEOTIDE SEQUENCE [LARGE SCALE GENOMIC DNA]</scope>
    <source>
        <strain evidence="4 7">DSM 16927</strain>
    </source>
</reference>
<dbReference type="Proteomes" id="UP000279541">
    <property type="component" value="Chromosome"/>
</dbReference>
<dbReference type="RefSeq" id="WP_076353987.1">
    <property type="nucleotide sequence ID" value="NZ_CP033926.1"/>
</dbReference>
<keyword evidence="1 2" id="KW-0732">Signal</keyword>
<dbReference type="KEGG" id="cjt:EG359_21970"/>
<organism evidence="5 6">
    <name type="scientific">Chryseobacterium joostei</name>
    <dbReference type="NCBI Taxonomy" id="112234"/>
    <lineage>
        <taxon>Bacteria</taxon>
        <taxon>Pseudomonadati</taxon>
        <taxon>Bacteroidota</taxon>
        <taxon>Flavobacteriia</taxon>
        <taxon>Flavobacteriales</taxon>
        <taxon>Weeksellaceae</taxon>
        <taxon>Chryseobacterium group</taxon>
        <taxon>Chryseobacterium</taxon>
    </lineage>
</organism>
<proteinExistence type="predicted"/>
<gene>
    <name evidence="4" type="ORF">EG359_21970</name>
    <name evidence="5" type="ORF">SAMN05421768_104307</name>
</gene>
<sequence length="438" mass="48613">MRTKLLLSSLLALTVQQTVLAQTDANGYTTANLTMGNSYQNRVFFDFASNNIVAKPASTWDVAFYRNSIYAFGSRINDALGIEVYTASVNMADWDNISLSNEASWGEPLYNPDQTTDLSQGAFEQGPVTGPNPNTPSTGWGVYNPITHHIVGKAIFVLKYPSGDYIKFAIEDAYGGYTFKYSKWNGSSWGTTETRTVSNGTDDAYFNYFSFTSGTTVPSQEPSRNAWNLMFTRYYTDYPYVDPQGNPQTMKYRMAGVIQNSNISVAKVRPEVQETATSNIPANSAFSTNITTIGHSWKPTMGVHSDAVYYVKQGSDYYRMYFISNGGTQTGNMYFKYKKITATLGITEVGKKASFGVYPNPTTADKRVTVLFDVKEKTNNKGSVEVYDLTGKKVHSAELSNQAGFYRQDMNLSHLPSGNYLVKITYGGNSETKKLIVK</sequence>
<keyword evidence="7" id="KW-1185">Reference proteome</keyword>
<evidence type="ECO:0000313" key="5">
    <source>
        <dbReference type="EMBL" id="SIS35290.1"/>
    </source>
</evidence>
<evidence type="ECO:0000259" key="3">
    <source>
        <dbReference type="Pfam" id="PF18962"/>
    </source>
</evidence>
<name>A0A1N7IE28_9FLAO</name>
<dbReference type="STRING" id="112234.SAMN05421768_104307"/>
<accession>A0A1N7IE28</accession>
<dbReference type="Pfam" id="PF18962">
    <property type="entry name" value="Por_Secre_tail"/>
    <property type="match status" value="1"/>
</dbReference>
<protein>
    <submittedName>
        <fullName evidence="5">Por secretion system C-terminal sorting domain-containing protein</fullName>
    </submittedName>
    <submittedName>
        <fullName evidence="4">T9SS C-terminal target domain-containing protein</fullName>
    </submittedName>
</protein>
<dbReference type="AlphaFoldDB" id="A0A1N7IE28"/>
<feature type="chain" id="PRO_5044563428" evidence="2">
    <location>
        <begin position="22"/>
        <end position="438"/>
    </location>
</feature>
<reference evidence="5 6" key="1">
    <citation type="submission" date="2017-01" db="EMBL/GenBank/DDBJ databases">
        <authorList>
            <person name="Mah S.A."/>
            <person name="Swanson W.J."/>
            <person name="Moy G.W."/>
            <person name="Vacquier V.D."/>
        </authorList>
    </citation>
    <scope>NUCLEOTIDE SEQUENCE [LARGE SCALE GENOMIC DNA]</scope>
    <source>
        <strain evidence="5 6">DSM 16927</strain>
    </source>
</reference>